<dbReference type="RefSeq" id="WP_220253483.1">
    <property type="nucleotide sequence ID" value="NZ_JAICCF010000006.1"/>
</dbReference>
<keyword evidence="1" id="KW-0472">Membrane</keyword>
<organism evidence="4 5">
    <name type="scientific">Chitinophaga rhizophila</name>
    <dbReference type="NCBI Taxonomy" id="2866212"/>
    <lineage>
        <taxon>Bacteria</taxon>
        <taxon>Pseudomonadati</taxon>
        <taxon>Bacteroidota</taxon>
        <taxon>Chitinophagia</taxon>
        <taxon>Chitinophagales</taxon>
        <taxon>Chitinophagaceae</taxon>
        <taxon>Chitinophaga</taxon>
    </lineage>
</organism>
<keyword evidence="1" id="KW-1133">Transmembrane helix</keyword>
<protein>
    <submittedName>
        <fullName evidence="4">FecR domain-containing protein</fullName>
    </submittedName>
</protein>
<dbReference type="EMBL" id="JAICCF010000006">
    <property type="protein sequence ID" value="MBW8688163.1"/>
    <property type="molecule type" value="Genomic_DNA"/>
</dbReference>
<feature type="domain" description="Protein FecR C-terminal" evidence="3">
    <location>
        <begin position="306"/>
        <end position="372"/>
    </location>
</feature>
<dbReference type="InterPro" id="IPR012373">
    <property type="entry name" value="Ferrdict_sens_TM"/>
</dbReference>
<evidence type="ECO:0000259" key="2">
    <source>
        <dbReference type="Pfam" id="PF04773"/>
    </source>
</evidence>
<feature type="domain" description="FecR protein" evidence="2">
    <location>
        <begin position="173"/>
        <end position="263"/>
    </location>
</feature>
<dbReference type="PANTHER" id="PTHR30273">
    <property type="entry name" value="PERIPLASMIC SIGNAL SENSOR AND SIGMA FACTOR ACTIVATOR FECR-RELATED"/>
    <property type="match status" value="1"/>
</dbReference>
<dbReference type="Proteomes" id="UP000812961">
    <property type="component" value="Unassembled WGS sequence"/>
</dbReference>
<reference evidence="4 5" key="1">
    <citation type="submission" date="2021-08" db="EMBL/GenBank/DDBJ databases">
        <title>The genome sequence of Chitinophaga sp. B61.</title>
        <authorList>
            <person name="Zhang X."/>
        </authorList>
    </citation>
    <scope>NUCLEOTIDE SEQUENCE [LARGE SCALE GENOMIC DNA]</scope>
    <source>
        <strain evidence="4 5">B61</strain>
    </source>
</reference>
<dbReference type="Gene3D" id="2.60.120.1440">
    <property type="match status" value="1"/>
</dbReference>
<feature type="transmembrane region" description="Helical" evidence="1">
    <location>
        <begin position="81"/>
        <end position="103"/>
    </location>
</feature>
<comment type="caution">
    <text evidence="4">The sequence shown here is derived from an EMBL/GenBank/DDBJ whole genome shotgun (WGS) entry which is preliminary data.</text>
</comment>
<evidence type="ECO:0000256" key="1">
    <source>
        <dbReference type="SAM" id="Phobius"/>
    </source>
</evidence>
<keyword evidence="5" id="KW-1185">Reference proteome</keyword>
<accession>A0ABS7GKA8</accession>
<dbReference type="Pfam" id="PF16344">
    <property type="entry name" value="FecR_C"/>
    <property type="match status" value="1"/>
</dbReference>
<name>A0ABS7GKA8_9BACT</name>
<dbReference type="Gene3D" id="3.55.50.30">
    <property type="match status" value="1"/>
</dbReference>
<dbReference type="InterPro" id="IPR032508">
    <property type="entry name" value="FecR_C"/>
</dbReference>
<gene>
    <name evidence="4" type="ORF">K1Y79_27760</name>
</gene>
<proteinExistence type="predicted"/>
<dbReference type="InterPro" id="IPR006860">
    <property type="entry name" value="FecR"/>
</dbReference>
<evidence type="ECO:0000259" key="3">
    <source>
        <dbReference type="Pfam" id="PF16344"/>
    </source>
</evidence>
<dbReference type="Pfam" id="PF04773">
    <property type="entry name" value="FecR"/>
    <property type="match status" value="1"/>
</dbReference>
<evidence type="ECO:0000313" key="5">
    <source>
        <dbReference type="Proteomes" id="UP000812961"/>
    </source>
</evidence>
<keyword evidence="1" id="KW-0812">Transmembrane</keyword>
<dbReference type="PANTHER" id="PTHR30273:SF2">
    <property type="entry name" value="PROTEIN FECR"/>
    <property type="match status" value="1"/>
</dbReference>
<evidence type="ECO:0000313" key="4">
    <source>
        <dbReference type="EMBL" id="MBW8688163.1"/>
    </source>
</evidence>
<sequence>MIDETQIEQLVLDELGGIITPEDSATLKKLLEDEPEARIIRNTIYDQFSGPEEQAFLALLPEHLPVEKVWAKIRKRKWIRVVIRTTLSLALLALAAPSVYILFIKPAKPGRPTAFVHGLSLQTVALQLPDGEVVNLGSTQQQVQIGDLTVNAQQKQLSLKGKSAGKGLASIIVPPGKDYKIKLADGSEVQLNSASQMQFPVTFDGNTREVTIQGEAYLSIANDPTRPFIVRLPKSTVQVLGTEFNVNTYDKTFEQIALVKGAIKLEADSTTIMLKPGFSVKYQQGQDAAVERFDAEELLAWRVGTYVFRATTIDELCQVMKRWYGITVVYDNPNTGQRRFTGYIDKSRPMRHFLDDLEFTGHFNYYFDNDSVLHIK</sequence>